<organism evidence="1">
    <name type="scientific">Paraprevotella clara</name>
    <dbReference type="NCBI Taxonomy" id="454154"/>
    <lineage>
        <taxon>Bacteria</taxon>
        <taxon>Pseudomonadati</taxon>
        <taxon>Bacteroidota</taxon>
        <taxon>Bacteroidia</taxon>
        <taxon>Bacteroidales</taxon>
        <taxon>Prevotellaceae</taxon>
        <taxon>Paraprevotella</taxon>
    </lineage>
</organism>
<accession>A0A6N2YAW1</accession>
<dbReference type="EMBL" id="CACRUT010000001">
    <property type="protein sequence ID" value="VYT63964.1"/>
    <property type="molecule type" value="Genomic_DNA"/>
</dbReference>
<evidence type="ECO:0000313" key="1">
    <source>
        <dbReference type="EMBL" id="VYT63964.1"/>
    </source>
</evidence>
<evidence type="ECO:0008006" key="2">
    <source>
        <dbReference type="Google" id="ProtNLM"/>
    </source>
</evidence>
<reference evidence="1" key="1">
    <citation type="submission" date="2019-11" db="EMBL/GenBank/DDBJ databases">
        <authorList>
            <person name="Feng L."/>
        </authorList>
    </citation>
    <scope>NUCLEOTIDE SEQUENCE</scope>
    <source>
        <strain evidence="1">PclaraLFYP37</strain>
    </source>
</reference>
<gene>
    <name evidence="1" type="ORF">PCLFYP37_00008</name>
</gene>
<name>A0A6N2YAW1_9BACT</name>
<dbReference type="InterPro" id="IPR024072">
    <property type="entry name" value="DHFR-like_dom_sf"/>
</dbReference>
<proteinExistence type="predicted"/>
<dbReference type="SUPFAM" id="SSF53597">
    <property type="entry name" value="Dihydrofolate reductase-like"/>
    <property type="match status" value="1"/>
</dbReference>
<sequence length="138" mass="16115">MAKVRIVVAMTLDGCLPAKEDGRLEWLKTDRRGFRRWYGSCDRRLSDDEPFVDFLCMKDRPDNRATYLAEIYDAGHLRLLHGLFLYHAVDEIVFYLLPVIRRGGVSIVGEFSAAEWKCVQIRRYGNGICRIVYRKLLQ</sequence>
<protein>
    <recommendedName>
        <fullName evidence="2">Bacterial bifunctional deaminase-reductase C-terminal domain-containing protein</fullName>
    </recommendedName>
</protein>
<dbReference type="RefSeq" id="WP_195297617.1">
    <property type="nucleotide sequence ID" value="NZ_CACRUT010000001.1"/>
</dbReference>
<dbReference type="AlphaFoldDB" id="A0A6N2YAW1"/>